<accession>A0A9X9PQI0</accession>
<dbReference type="EMBL" id="LR026984">
    <property type="protein sequence ID" value="VCU38748.1"/>
    <property type="molecule type" value="Genomic_DNA"/>
</dbReference>
<dbReference type="Pfam" id="PF17667">
    <property type="entry name" value="Pkinase_fungal"/>
    <property type="match status" value="1"/>
</dbReference>
<dbReference type="Proteomes" id="UP000324639">
    <property type="component" value="Chromosome Bgt_-01"/>
</dbReference>
<keyword evidence="3" id="KW-1185">Reference proteome</keyword>
<dbReference type="AlphaFoldDB" id="A0A9X9PQI0"/>
<evidence type="ECO:0000313" key="2">
    <source>
        <dbReference type="EMBL" id="VCU38748.1"/>
    </source>
</evidence>
<feature type="domain" description="Fungal-type protein kinase" evidence="1">
    <location>
        <begin position="2"/>
        <end position="70"/>
    </location>
</feature>
<reference evidence="2 3" key="1">
    <citation type="submission" date="2018-08" db="EMBL/GenBank/DDBJ databases">
        <authorList>
            <person name="Muller C M."/>
        </authorList>
    </citation>
    <scope>NUCLEOTIDE SEQUENCE [LARGE SCALE GENOMIC DNA]</scope>
</reference>
<sequence>MSEVFLAQPLGHFVHRLILFGTQLQLWVFNWSGLYCELIIDIGKSSRKLVHVLAAYMMMSNKEHGIDSNI</sequence>
<proteinExistence type="predicted"/>
<evidence type="ECO:0000313" key="3">
    <source>
        <dbReference type="Proteomes" id="UP000324639"/>
    </source>
</evidence>
<organism evidence="2 3">
    <name type="scientific">Blumeria graminis f. sp. tritici</name>
    <dbReference type="NCBI Taxonomy" id="62690"/>
    <lineage>
        <taxon>Eukaryota</taxon>
        <taxon>Fungi</taxon>
        <taxon>Dikarya</taxon>
        <taxon>Ascomycota</taxon>
        <taxon>Pezizomycotina</taxon>
        <taxon>Leotiomycetes</taxon>
        <taxon>Erysiphales</taxon>
        <taxon>Erysiphaceae</taxon>
        <taxon>Blumeria</taxon>
    </lineage>
</organism>
<name>A0A9X9PQI0_BLUGR</name>
<gene>
    <name evidence="2" type="ORF">BGT96224V316_LOCUS7</name>
</gene>
<dbReference type="InterPro" id="IPR040976">
    <property type="entry name" value="Pkinase_fungal"/>
</dbReference>
<protein>
    <submittedName>
        <fullName evidence="2">Bgt-51546</fullName>
    </submittedName>
</protein>
<evidence type="ECO:0000259" key="1">
    <source>
        <dbReference type="Pfam" id="PF17667"/>
    </source>
</evidence>